<sequence>MEAPRTTQLQHHSTKTTTTTITSTSDHHHNSQHTVLACTRQGNHRKVHLEPQVVDKESHGAKCVSSQSIKVQEFFLVMVLL</sequence>
<dbReference type="EMBL" id="VSRR010001732">
    <property type="protein sequence ID" value="MPC27355.1"/>
    <property type="molecule type" value="Genomic_DNA"/>
</dbReference>
<feature type="compositionally biased region" description="Low complexity" evidence="1">
    <location>
        <begin position="1"/>
        <end position="24"/>
    </location>
</feature>
<dbReference type="AlphaFoldDB" id="A0A5B7E1Q6"/>
<organism evidence="2 3">
    <name type="scientific">Portunus trituberculatus</name>
    <name type="common">Swimming crab</name>
    <name type="synonym">Neptunus trituberculatus</name>
    <dbReference type="NCBI Taxonomy" id="210409"/>
    <lineage>
        <taxon>Eukaryota</taxon>
        <taxon>Metazoa</taxon>
        <taxon>Ecdysozoa</taxon>
        <taxon>Arthropoda</taxon>
        <taxon>Crustacea</taxon>
        <taxon>Multicrustacea</taxon>
        <taxon>Malacostraca</taxon>
        <taxon>Eumalacostraca</taxon>
        <taxon>Eucarida</taxon>
        <taxon>Decapoda</taxon>
        <taxon>Pleocyemata</taxon>
        <taxon>Brachyura</taxon>
        <taxon>Eubrachyura</taxon>
        <taxon>Portunoidea</taxon>
        <taxon>Portunidae</taxon>
        <taxon>Portuninae</taxon>
        <taxon>Portunus</taxon>
    </lineage>
</organism>
<comment type="caution">
    <text evidence="2">The sequence shown here is derived from an EMBL/GenBank/DDBJ whole genome shotgun (WGS) entry which is preliminary data.</text>
</comment>
<reference evidence="2 3" key="1">
    <citation type="submission" date="2019-05" db="EMBL/GenBank/DDBJ databases">
        <title>Another draft genome of Portunus trituberculatus and its Hox gene families provides insights of decapod evolution.</title>
        <authorList>
            <person name="Jeong J.-H."/>
            <person name="Song I."/>
            <person name="Kim S."/>
            <person name="Choi T."/>
            <person name="Kim D."/>
            <person name="Ryu S."/>
            <person name="Kim W."/>
        </authorList>
    </citation>
    <scope>NUCLEOTIDE SEQUENCE [LARGE SCALE GENOMIC DNA]</scope>
    <source>
        <tissue evidence="2">Muscle</tissue>
    </source>
</reference>
<proteinExistence type="predicted"/>
<evidence type="ECO:0000256" key="1">
    <source>
        <dbReference type="SAM" id="MobiDB-lite"/>
    </source>
</evidence>
<gene>
    <name evidence="2" type="ORF">E2C01_020524</name>
</gene>
<evidence type="ECO:0000313" key="2">
    <source>
        <dbReference type="EMBL" id="MPC27355.1"/>
    </source>
</evidence>
<dbReference type="Proteomes" id="UP000324222">
    <property type="component" value="Unassembled WGS sequence"/>
</dbReference>
<name>A0A5B7E1Q6_PORTR</name>
<protein>
    <submittedName>
        <fullName evidence="2">Uncharacterized protein</fullName>
    </submittedName>
</protein>
<accession>A0A5B7E1Q6</accession>
<evidence type="ECO:0000313" key="3">
    <source>
        <dbReference type="Proteomes" id="UP000324222"/>
    </source>
</evidence>
<feature type="region of interest" description="Disordered" evidence="1">
    <location>
        <begin position="1"/>
        <end position="34"/>
    </location>
</feature>
<keyword evidence="3" id="KW-1185">Reference proteome</keyword>